<dbReference type="InterPro" id="IPR000700">
    <property type="entry name" value="PAS-assoc_C"/>
</dbReference>
<dbReference type="PROSITE" id="PS50112">
    <property type="entry name" value="PAS"/>
    <property type="match status" value="2"/>
</dbReference>
<dbReference type="InterPro" id="IPR029787">
    <property type="entry name" value="Nucleotide_cyclase"/>
</dbReference>
<dbReference type="InterPro" id="IPR013767">
    <property type="entry name" value="PAS_fold"/>
</dbReference>
<evidence type="ECO:0000313" key="6">
    <source>
        <dbReference type="EMBL" id="CAB4726251.1"/>
    </source>
</evidence>
<evidence type="ECO:0000259" key="3">
    <source>
        <dbReference type="PROSITE" id="PS50113"/>
    </source>
</evidence>
<dbReference type="InterPro" id="IPR001633">
    <property type="entry name" value="EAL_dom"/>
</dbReference>
<dbReference type="SUPFAM" id="SSF55785">
    <property type="entry name" value="PYP-like sensor domain (PAS domain)"/>
    <property type="match status" value="2"/>
</dbReference>
<dbReference type="InterPro" id="IPR013656">
    <property type="entry name" value="PAS_4"/>
</dbReference>
<keyword evidence="1" id="KW-0472">Membrane</keyword>
<dbReference type="Gene3D" id="3.30.450.20">
    <property type="entry name" value="PAS domain"/>
    <property type="match status" value="2"/>
</dbReference>
<dbReference type="Pfam" id="PF00990">
    <property type="entry name" value="GGDEF"/>
    <property type="match status" value="1"/>
</dbReference>
<name>A0A6J6RUZ9_9ZZZZ</name>
<protein>
    <submittedName>
        <fullName evidence="6">Unannotated protein</fullName>
    </submittedName>
</protein>
<feature type="domain" description="PAS" evidence="2">
    <location>
        <begin position="334"/>
        <end position="404"/>
    </location>
</feature>
<feature type="domain" description="PAS" evidence="2">
    <location>
        <begin position="458"/>
        <end position="528"/>
    </location>
</feature>
<dbReference type="PROSITE" id="PS50113">
    <property type="entry name" value="PAC"/>
    <property type="match status" value="1"/>
</dbReference>
<evidence type="ECO:0000259" key="2">
    <source>
        <dbReference type="PROSITE" id="PS50112"/>
    </source>
</evidence>
<dbReference type="SMART" id="SM00267">
    <property type="entry name" value="GGDEF"/>
    <property type="match status" value="1"/>
</dbReference>
<dbReference type="NCBIfam" id="TIGR00254">
    <property type="entry name" value="GGDEF"/>
    <property type="match status" value="1"/>
</dbReference>
<feature type="transmembrane region" description="Helical" evidence="1">
    <location>
        <begin position="104"/>
        <end position="122"/>
    </location>
</feature>
<feature type="transmembrane region" description="Helical" evidence="1">
    <location>
        <begin position="42"/>
        <end position="62"/>
    </location>
</feature>
<sequence>MPIERLMKSKGASYAILATATWLVAFWLTHFTFAESKAIEELATLLEATASGVASVLCWRAATRTRNPTWRCMAVGCALWTSGSIAWTYYVFRGDALPYPSFADIGYLLLFPPAIVSALWLHEARPRGADRARSLLDALLVAGSLTIILWWALPASAHRNNGSLELVLSVSYVAGDIVLLSLIASAIRRSERHHNELLWLLGGFAWLTVADALFAYEEARDSYLDSWIPDFSWIAGFTCIAFAATLASPTGATPRRRRRLSGEGSQYLVIYGPYLAAVAVTGYELAHNGLLIGTQGWATIALAVVAFARQIASQAENNDLTTDLEARVAELTGSHARFFAVFDESIEALALLDRDGRIRLASRQLVRLAGVSAAELVGRDALSFVCAADRDQARGLYHRTLAGEAPSPIQVRVDSSNRLVHVELTLTNLLTNPEVAGLLLGFRDISDRRGQEQQLAASQARFRAAFDHAPIGMVVIDIDLTINRLNESLIAMFAGREEDLLGRHFTDLAHPDDRPMVEQIITQNAQGESPTMNFEVRLARGDGSIIWTRMSAVTIHVVGAPNYVIVQIEDITERREIARTLEHNALHDPLTGLANRTLFKHVLAESLSGLSGHEGLAVAFVDVDRFKLVNDSLGHDAGDVLLRIIAERLLRVSRERDLVARLGGDEFTLLLHDVPDASIALEITQRLEESLRQPVSIGGVDTYVTVSVGIAVAGPLPKGIHASEAADDLLRDADTAMYLAKEAGRARIEVFDKRRSPSGTKQLSIANALYRALERDEFRLFYQPVVDVQTGEIEGFEALLRWEQKPGIFRSPVEFIGVAEDTGLIVPIGAWVLRTACGHAARWNEHAAAHGRSPVTVAVNLSPRQFDSDDIAQTVADALAATGLSSDLLWLEITESALMRDTASTTSTLHNLRRLGVHLSIDDFGTGYSSLSYLKRFPVEALKIDQSFTDGLGTDRDDTAIVTAVIGLAQALYLKVVAEGVENEFQLDQLRRLGCDGAQGYNFGLPTAHDLLGDDPQAFFRGRRELSTGAWGKTSTPTPTRLVVGNQLAP</sequence>
<dbReference type="SUPFAM" id="SSF55073">
    <property type="entry name" value="Nucleotide cyclase"/>
    <property type="match status" value="1"/>
</dbReference>
<dbReference type="SMART" id="SM00052">
    <property type="entry name" value="EAL"/>
    <property type="match status" value="1"/>
</dbReference>
<dbReference type="CDD" id="cd01948">
    <property type="entry name" value="EAL"/>
    <property type="match status" value="1"/>
</dbReference>
<dbReference type="SMART" id="SM00086">
    <property type="entry name" value="PAC"/>
    <property type="match status" value="1"/>
</dbReference>
<dbReference type="Gene3D" id="3.30.70.270">
    <property type="match status" value="1"/>
</dbReference>
<dbReference type="Gene3D" id="3.20.20.450">
    <property type="entry name" value="EAL domain"/>
    <property type="match status" value="1"/>
</dbReference>
<feature type="transmembrane region" description="Helical" evidence="1">
    <location>
        <begin position="197"/>
        <end position="216"/>
    </location>
</feature>
<feature type="transmembrane region" description="Helical" evidence="1">
    <location>
        <begin position="264"/>
        <end position="283"/>
    </location>
</feature>
<reference evidence="6" key="1">
    <citation type="submission" date="2020-05" db="EMBL/GenBank/DDBJ databases">
        <authorList>
            <person name="Chiriac C."/>
            <person name="Salcher M."/>
            <person name="Ghai R."/>
            <person name="Kavagutti S V."/>
        </authorList>
    </citation>
    <scope>NUCLEOTIDE SEQUENCE</scope>
</reference>
<accession>A0A6J6RUZ9</accession>
<feature type="domain" description="PAC" evidence="3">
    <location>
        <begin position="532"/>
        <end position="583"/>
    </location>
</feature>
<dbReference type="InterPro" id="IPR035965">
    <property type="entry name" value="PAS-like_dom_sf"/>
</dbReference>
<dbReference type="AlphaFoldDB" id="A0A6J6RUZ9"/>
<dbReference type="InterPro" id="IPR001610">
    <property type="entry name" value="PAC"/>
</dbReference>
<feature type="domain" description="EAL" evidence="4">
    <location>
        <begin position="762"/>
        <end position="1020"/>
    </location>
</feature>
<dbReference type="PROSITE" id="PS50883">
    <property type="entry name" value="EAL"/>
    <property type="match status" value="1"/>
</dbReference>
<dbReference type="SMART" id="SM00091">
    <property type="entry name" value="PAS"/>
    <property type="match status" value="2"/>
</dbReference>
<dbReference type="Pfam" id="PF00563">
    <property type="entry name" value="EAL"/>
    <property type="match status" value="1"/>
</dbReference>
<dbReference type="Pfam" id="PF00989">
    <property type="entry name" value="PAS"/>
    <property type="match status" value="1"/>
</dbReference>
<evidence type="ECO:0000259" key="4">
    <source>
        <dbReference type="PROSITE" id="PS50883"/>
    </source>
</evidence>
<keyword evidence="1" id="KW-0812">Transmembrane</keyword>
<dbReference type="CDD" id="cd00130">
    <property type="entry name" value="PAS"/>
    <property type="match status" value="2"/>
</dbReference>
<feature type="transmembrane region" description="Helical" evidence="1">
    <location>
        <begin position="134"/>
        <end position="154"/>
    </location>
</feature>
<feature type="transmembrane region" description="Helical" evidence="1">
    <location>
        <begin position="231"/>
        <end position="252"/>
    </location>
</feature>
<dbReference type="InterPro" id="IPR043128">
    <property type="entry name" value="Rev_trsase/Diguanyl_cyclase"/>
</dbReference>
<feature type="transmembrane region" description="Helical" evidence="1">
    <location>
        <begin position="166"/>
        <end position="185"/>
    </location>
</feature>
<dbReference type="GO" id="GO:0006355">
    <property type="term" value="P:regulation of DNA-templated transcription"/>
    <property type="evidence" value="ECO:0007669"/>
    <property type="project" value="InterPro"/>
</dbReference>
<dbReference type="PANTHER" id="PTHR44757">
    <property type="entry name" value="DIGUANYLATE CYCLASE DGCP"/>
    <property type="match status" value="1"/>
</dbReference>
<dbReference type="SUPFAM" id="SSF141868">
    <property type="entry name" value="EAL domain-like"/>
    <property type="match status" value="1"/>
</dbReference>
<dbReference type="InterPro" id="IPR052155">
    <property type="entry name" value="Biofilm_reg_signaling"/>
</dbReference>
<dbReference type="InterPro" id="IPR035919">
    <property type="entry name" value="EAL_sf"/>
</dbReference>
<dbReference type="CDD" id="cd01949">
    <property type="entry name" value="GGDEF"/>
    <property type="match status" value="1"/>
</dbReference>
<dbReference type="PANTHER" id="PTHR44757:SF2">
    <property type="entry name" value="BIOFILM ARCHITECTURE MAINTENANCE PROTEIN MBAA"/>
    <property type="match status" value="1"/>
</dbReference>
<feature type="domain" description="GGDEF" evidence="5">
    <location>
        <begin position="614"/>
        <end position="753"/>
    </location>
</feature>
<evidence type="ECO:0000259" key="5">
    <source>
        <dbReference type="PROSITE" id="PS50887"/>
    </source>
</evidence>
<gene>
    <name evidence="6" type="ORF">UFOPK2754_00161</name>
</gene>
<feature type="transmembrane region" description="Helical" evidence="1">
    <location>
        <begin position="12"/>
        <end position="30"/>
    </location>
</feature>
<dbReference type="Pfam" id="PF08448">
    <property type="entry name" value="PAS_4"/>
    <property type="match status" value="1"/>
</dbReference>
<evidence type="ECO:0000256" key="1">
    <source>
        <dbReference type="SAM" id="Phobius"/>
    </source>
</evidence>
<dbReference type="EMBL" id="CAEZYR010000003">
    <property type="protein sequence ID" value="CAB4726251.1"/>
    <property type="molecule type" value="Genomic_DNA"/>
</dbReference>
<dbReference type="NCBIfam" id="TIGR00229">
    <property type="entry name" value="sensory_box"/>
    <property type="match status" value="2"/>
</dbReference>
<organism evidence="6">
    <name type="scientific">freshwater metagenome</name>
    <dbReference type="NCBI Taxonomy" id="449393"/>
    <lineage>
        <taxon>unclassified sequences</taxon>
        <taxon>metagenomes</taxon>
        <taxon>ecological metagenomes</taxon>
    </lineage>
</organism>
<feature type="transmembrane region" description="Helical" evidence="1">
    <location>
        <begin position="74"/>
        <end position="92"/>
    </location>
</feature>
<dbReference type="InterPro" id="IPR000160">
    <property type="entry name" value="GGDEF_dom"/>
</dbReference>
<keyword evidence="1" id="KW-1133">Transmembrane helix</keyword>
<dbReference type="PROSITE" id="PS50887">
    <property type="entry name" value="GGDEF"/>
    <property type="match status" value="1"/>
</dbReference>
<dbReference type="InterPro" id="IPR000014">
    <property type="entry name" value="PAS"/>
</dbReference>
<proteinExistence type="predicted"/>